<dbReference type="EMBL" id="BMNC01000003">
    <property type="protein sequence ID" value="GGM89671.1"/>
    <property type="molecule type" value="Genomic_DNA"/>
</dbReference>
<sequence>MAAQAGDLRRAEIELEQILYDMRSGLDQHHPHTLITRGTLAEVRGHLHGPAVAIKDLETLIDLSTHVLGPRNPDADSTGEPGQLACATRQPRAGGHRA</sequence>
<dbReference type="RefSeq" id="WP_189155118.1">
    <property type="nucleotide sequence ID" value="NZ_BMNC01000003.1"/>
</dbReference>
<reference evidence="3" key="1">
    <citation type="journal article" date="2019" name="Int. J. Syst. Evol. Microbiol.">
        <title>The Global Catalogue of Microorganisms (GCM) 10K type strain sequencing project: providing services to taxonomists for standard genome sequencing and annotation.</title>
        <authorList>
            <consortium name="The Broad Institute Genomics Platform"/>
            <consortium name="The Broad Institute Genome Sequencing Center for Infectious Disease"/>
            <person name="Wu L."/>
            <person name="Ma J."/>
        </authorList>
    </citation>
    <scope>NUCLEOTIDE SEQUENCE [LARGE SCALE GENOMIC DNA]</scope>
    <source>
        <strain evidence="3">CGMCC 4.7319</strain>
    </source>
</reference>
<accession>A0ABQ2HVU5</accession>
<comment type="caution">
    <text evidence="2">The sequence shown here is derived from an EMBL/GenBank/DDBJ whole genome shotgun (WGS) entry which is preliminary data.</text>
</comment>
<evidence type="ECO:0000313" key="2">
    <source>
        <dbReference type="EMBL" id="GGM89671.1"/>
    </source>
</evidence>
<protein>
    <submittedName>
        <fullName evidence="2">Uncharacterized protein</fullName>
    </submittedName>
</protein>
<dbReference type="Proteomes" id="UP000597656">
    <property type="component" value="Unassembled WGS sequence"/>
</dbReference>
<dbReference type="InterPro" id="IPR011990">
    <property type="entry name" value="TPR-like_helical_dom_sf"/>
</dbReference>
<dbReference type="Gene3D" id="1.25.40.10">
    <property type="entry name" value="Tetratricopeptide repeat domain"/>
    <property type="match status" value="1"/>
</dbReference>
<evidence type="ECO:0000256" key="1">
    <source>
        <dbReference type="SAM" id="MobiDB-lite"/>
    </source>
</evidence>
<name>A0ABQ2HVU5_9PSEU</name>
<proteinExistence type="predicted"/>
<organism evidence="2 3">
    <name type="scientific">Lentzea pudingi</name>
    <dbReference type="NCBI Taxonomy" id="1789439"/>
    <lineage>
        <taxon>Bacteria</taxon>
        <taxon>Bacillati</taxon>
        <taxon>Actinomycetota</taxon>
        <taxon>Actinomycetes</taxon>
        <taxon>Pseudonocardiales</taxon>
        <taxon>Pseudonocardiaceae</taxon>
        <taxon>Lentzea</taxon>
    </lineage>
</organism>
<keyword evidence="3" id="KW-1185">Reference proteome</keyword>
<feature type="region of interest" description="Disordered" evidence="1">
    <location>
        <begin position="68"/>
        <end position="98"/>
    </location>
</feature>
<evidence type="ECO:0000313" key="3">
    <source>
        <dbReference type="Proteomes" id="UP000597656"/>
    </source>
</evidence>
<gene>
    <name evidence="2" type="ORF">GCM10011609_28190</name>
</gene>